<accession>A0ACB8M3X2</accession>
<sequence>MASRFQAATLATAPCYPNAIAWSDENLIAVGSGHLVIILNPALPFGPRGLITIPDCEPYPIGVVKREELLSDCLLSTSLNRDRRPSVRSISWSPIGMAPNSGCLLAVCTTEGHVKIYRPPFCDFGAEWIEVVDISDRLYDYLAIINFGEPHISSAEFPEEKTPEHEPIDDLPNSVPRKERKRRRVNTSSVINGRSSKDSDVGSCLSIEMARIVDFTSNKMKDSNTHPTVAASKSKGNSITKIPSNCCLPLITADQYASRSAMLHSLAVAWSPVLRLSSKKYPVPQNGSSNWFSILAVGGRSGKVSLWRICVPKCYSVEDCKVPTTAVLIGLFQAHNSWITSISLAVLSSDSSNPQVLLVTGSSDGSVRIWDGYIQELLKSAEAHCVPFSLLKEVVTVNTVPISVLSLILPVQSPRLMLLAVGKGSGSFDLWKCDISCNKFDKVGSYNAHDQVVTGLAWAFDGCCLYSCSQDNFVRSWIFHGNSLSQVSIPTNTPGLQSCTDLPDAFVSCLGMAVSPGNLVVAMVWHSVFLNVLLAGNMFRAQRSAIEFFWIGGQQLDVLSNTFPKYGHEACPDFSEKELSIWESNILWSLQQYEDLHKPLVVWDLIGALLAFKRSIPQYVECTLLKWLSSLYLGSLSSLYLGSHVGLSMKTVLSHVSKSVSKISSRQLHLINIILRRVILAELKADQINSKLQNLEGIYGSEEEQLTVWMELLLNSEKELRERLVGFSFSAFISLGAYATSTCPQTVYWCPDGIAQMEQWVAHNHEHVRDQLKVLASEVAGSDRRSHPSKYVDKEQCTYCTASVPFDSPEVAVCRGLESSDGDNQKHKLVRCSVSMQVCPATPLWFCKCCQRWTSKLAPESLFIMPRYPDDFKSLIESSVQEETPKPFCPLCGILLQRLQPEFLLSPSPV</sequence>
<keyword evidence="2" id="KW-1185">Reference proteome</keyword>
<dbReference type="EMBL" id="CM039172">
    <property type="protein sequence ID" value="KAH9780341.1"/>
    <property type="molecule type" value="Genomic_DNA"/>
</dbReference>
<proteinExistence type="predicted"/>
<dbReference type="Proteomes" id="UP000829398">
    <property type="component" value="Chromosome 3"/>
</dbReference>
<comment type="caution">
    <text evidence="1">The sequence shown here is derived from an EMBL/GenBank/DDBJ whole genome shotgun (WGS) entry which is preliminary data.</text>
</comment>
<name>A0ACB8M3X2_CITSI</name>
<evidence type="ECO:0000313" key="2">
    <source>
        <dbReference type="Proteomes" id="UP000829398"/>
    </source>
</evidence>
<evidence type="ECO:0000313" key="1">
    <source>
        <dbReference type="EMBL" id="KAH9780341.1"/>
    </source>
</evidence>
<gene>
    <name evidence="1" type="ORF">KPL71_008042</name>
</gene>
<reference evidence="2" key="1">
    <citation type="journal article" date="2023" name="Hortic. Res.">
        <title>A chromosome-level phased genome enabling allele-level studies in sweet orange: a case study on citrus Huanglongbing tolerance.</title>
        <authorList>
            <person name="Wu B."/>
            <person name="Yu Q."/>
            <person name="Deng Z."/>
            <person name="Duan Y."/>
            <person name="Luo F."/>
            <person name="Gmitter F. Jr."/>
        </authorList>
    </citation>
    <scope>NUCLEOTIDE SEQUENCE [LARGE SCALE GENOMIC DNA]</scope>
    <source>
        <strain evidence="2">cv. Valencia</strain>
    </source>
</reference>
<protein>
    <submittedName>
        <fullName evidence="1">WD REPEATS REGION domain-containing protein</fullName>
    </submittedName>
</protein>
<organism evidence="1 2">
    <name type="scientific">Citrus sinensis</name>
    <name type="common">Sweet orange</name>
    <name type="synonym">Citrus aurantium var. sinensis</name>
    <dbReference type="NCBI Taxonomy" id="2711"/>
    <lineage>
        <taxon>Eukaryota</taxon>
        <taxon>Viridiplantae</taxon>
        <taxon>Streptophyta</taxon>
        <taxon>Embryophyta</taxon>
        <taxon>Tracheophyta</taxon>
        <taxon>Spermatophyta</taxon>
        <taxon>Magnoliopsida</taxon>
        <taxon>eudicotyledons</taxon>
        <taxon>Gunneridae</taxon>
        <taxon>Pentapetalae</taxon>
        <taxon>rosids</taxon>
        <taxon>malvids</taxon>
        <taxon>Sapindales</taxon>
        <taxon>Rutaceae</taxon>
        <taxon>Aurantioideae</taxon>
        <taxon>Citrus</taxon>
    </lineage>
</organism>